<protein>
    <recommendedName>
        <fullName evidence="4">Secreted protein</fullName>
    </recommendedName>
</protein>
<evidence type="ECO:0008006" key="4">
    <source>
        <dbReference type="Google" id="ProtNLM"/>
    </source>
</evidence>
<feature type="chain" id="PRO_5046110339" description="Secreted protein" evidence="1">
    <location>
        <begin position="19"/>
        <end position="140"/>
    </location>
</feature>
<reference evidence="2 3" key="1">
    <citation type="submission" date="2021-03" db="EMBL/GenBank/DDBJ databases">
        <title>Whole genome sequence of Jiella sp. MQZ13P-4.</title>
        <authorList>
            <person name="Tuo L."/>
        </authorList>
    </citation>
    <scope>NUCLEOTIDE SEQUENCE [LARGE SCALE GENOMIC DNA]</scope>
    <source>
        <strain evidence="2 3">MQZ13P-4</strain>
    </source>
</reference>
<feature type="signal peptide" evidence="1">
    <location>
        <begin position="1"/>
        <end position="18"/>
    </location>
</feature>
<sequence length="140" mass="15341">MRLLIVFLATFVAVPAFAACEDGGPAAGFIKDHWLTRIGSGQKTCIFYGDYSGDGAADAVAFFYYEKPQHGRYQKPGDGVVVEAALFRRVGEGYRFDGSADVGGDNPRNVIFDKRKVTVETTVAWQDPGIDRSWTIRAPN</sequence>
<accession>A0ABS3J8D3</accession>
<name>A0ABS3J8D3_9HYPH</name>
<keyword evidence="1" id="KW-0732">Signal</keyword>
<dbReference type="PROSITE" id="PS51257">
    <property type="entry name" value="PROKAR_LIPOPROTEIN"/>
    <property type="match status" value="1"/>
</dbReference>
<comment type="caution">
    <text evidence="2">The sequence shown here is derived from an EMBL/GenBank/DDBJ whole genome shotgun (WGS) entry which is preliminary data.</text>
</comment>
<evidence type="ECO:0000313" key="3">
    <source>
        <dbReference type="Proteomes" id="UP000664288"/>
    </source>
</evidence>
<evidence type="ECO:0000313" key="2">
    <source>
        <dbReference type="EMBL" id="MBO0905924.1"/>
    </source>
</evidence>
<gene>
    <name evidence="2" type="ORF">J1C47_19940</name>
</gene>
<dbReference type="EMBL" id="JAFMPY010000028">
    <property type="protein sequence ID" value="MBO0905924.1"/>
    <property type="molecule type" value="Genomic_DNA"/>
</dbReference>
<proteinExistence type="predicted"/>
<dbReference type="RefSeq" id="WP_207352557.1">
    <property type="nucleotide sequence ID" value="NZ_JAFMPY010000028.1"/>
</dbReference>
<keyword evidence="3" id="KW-1185">Reference proteome</keyword>
<evidence type="ECO:0000256" key="1">
    <source>
        <dbReference type="SAM" id="SignalP"/>
    </source>
</evidence>
<dbReference type="Proteomes" id="UP000664288">
    <property type="component" value="Unassembled WGS sequence"/>
</dbReference>
<organism evidence="2 3">
    <name type="scientific">Jiella sonneratiae</name>
    <dbReference type="NCBI Taxonomy" id="2816856"/>
    <lineage>
        <taxon>Bacteria</taxon>
        <taxon>Pseudomonadati</taxon>
        <taxon>Pseudomonadota</taxon>
        <taxon>Alphaproteobacteria</taxon>
        <taxon>Hyphomicrobiales</taxon>
        <taxon>Aurantimonadaceae</taxon>
        <taxon>Jiella</taxon>
    </lineage>
</organism>